<protein>
    <submittedName>
        <fullName evidence="1">Uncharacterized protein</fullName>
    </submittedName>
</protein>
<name>A0AAD6SUE1_9AGAR</name>
<comment type="caution">
    <text evidence="1">The sequence shown here is derived from an EMBL/GenBank/DDBJ whole genome shotgun (WGS) entry which is preliminary data.</text>
</comment>
<proteinExistence type="predicted"/>
<reference evidence="1" key="1">
    <citation type="submission" date="2023-03" db="EMBL/GenBank/DDBJ databases">
        <title>Massive genome expansion in bonnet fungi (Mycena s.s.) driven by repeated elements and novel gene families across ecological guilds.</title>
        <authorList>
            <consortium name="Lawrence Berkeley National Laboratory"/>
            <person name="Harder C.B."/>
            <person name="Miyauchi S."/>
            <person name="Viragh M."/>
            <person name="Kuo A."/>
            <person name="Thoen E."/>
            <person name="Andreopoulos B."/>
            <person name="Lu D."/>
            <person name="Skrede I."/>
            <person name="Drula E."/>
            <person name="Henrissat B."/>
            <person name="Morin E."/>
            <person name="Kohler A."/>
            <person name="Barry K."/>
            <person name="LaButti K."/>
            <person name="Morin E."/>
            <person name="Salamov A."/>
            <person name="Lipzen A."/>
            <person name="Mereny Z."/>
            <person name="Hegedus B."/>
            <person name="Baldrian P."/>
            <person name="Stursova M."/>
            <person name="Weitz H."/>
            <person name="Taylor A."/>
            <person name="Grigoriev I.V."/>
            <person name="Nagy L.G."/>
            <person name="Martin F."/>
            <person name="Kauserud H."/>
        </authorList>
    </citation>
    <scope>NUCLEOTIDE SEQUENCE</scope>
    <source>
        <strain evidence="1">CBHHK200</strain>
    </source>
</reference>
<keyword evidence="2" id="KW-1185">Reference proteome</keyword>
<evidence type="ECO:0000313" key="2">
    <source>
        <dbReference type="Proteomes" id="UP001218188"/>
    </source>
</evidence>
<sequence length="488" mass="54821">MEFMDLVKDEPKGMRSRRTGFVIGSKPTTSRFPHIPRSRRIIHFLFERRLFKQAIAVYQHMVEGGLIPSPSTNALFLAVALATSNAPGKNQLAGFKTVLSYRSFTETHFMELLDHIIALKIPPEIAARLTRMFIAVKGDGYSPSRAVIMKLIDLQTQAGDILAAADTIDEYDFHQGGSAFESPAEPYARMIHATPASDQAAVDWIMGVMREKDVPVHIMALAYYNVIIRLATTTPLKPNAPTGSLIPPRQLFADMMSLWFSARLHPPASSVPAARSDQSEADQSLMDITFRSFLYLDDYAAAIVVLRTTVELGCASPCARTLRSCDTWRARCTTTVHVARVKQTVQPVFAFELMGPFEPREIADDDNAAYEWIMERLLEHNSREAVRGGDGSGVRVSTEPRRRVPSVAEILEQDGNPTKMRDPVDVFPLISILRRALQIRASSTEVPWGDAWRKQTVTKARYQMVPKGIPWWSWSPAEKEKMKQYKKK</sequence>
<accession>A0AAD6SUE1</accession>
<dbReference type="AlphaFoldDB" id="A0AAD6SUE1"/>
<dbReference type="Proteomes" id="UP001218188">
    <property type="component" value="Unassembled WGS sequence"/>
</dbReference>
<organism evidence="1 2">
    <name type="scientific">Mycena alexandri</name>
    <dbReference type="NCBI Taxonomy" id="1745969"/>
    <lineage>
        <taxon>Eukaryota</taxon>
        <taxon>Fungi</taxon>
        <taxon>Dikarya</taxon>
        <taxon>Basidiomycota</taxon>
        <taxon>Agaricomycotina</taxon>
        <taxon>Agaricomycetes</taxon>
        <taxon>Agaricomycetidae</taxon>
        <taxon>Agaricales</taxon>
        <taxon>Marasmiineae</taxon>
        <taxon>Mycenaceae</taxon>
        <taxon>Mycena</taxon>
    </lineage>
</organism>
<gene>
    <name evidence="1" type="ORF">C8F04DRAFT_1396470</name>
</gene>
<dbReference type="EMBL" id="JARJCM010000070">
    <property type="protein sequence ID" value="KAJ7032830.1"/>
    <property type="molecule type" value="Genomic_DNA"/>
</dbReference>
<evidence type="ECO:0000313" key="1">
    <source>
        <dbReference type="EMBL" id="KAJ7032830.1"/>
    </source>
</evidence>